<dbReference type="RefSeq" id="WP_354659240.1">
    <property type="nucleotide sequence ID" value="NZ_JBEXAC010000001.1"/>
</dbReference>
<reference evidence="3 4" key="1">
    <citation type="submission" date="2024-06" db="EMBL/GenBank/DDBJ databases">
        <title>Chitinophaga defluvii sp. nov., isolated from municipal sewage.</title>
        <authorList>
            <person name="Zhang L."/>
        </authorList>
    </citation>
    <scope>NUCLEOTIDE SEQUENCE [LARGE SCALE GENOMIC DNA]</scope>
    <source>
        <strain evidence="3 4">H8</strain>
    </source>
</reference>
<accession>A0ABV2T0P4</accession>
<dbReference type="Gene3D" id="3.40.50.720">
    <property type="entry name" value="NAD(P)-binding Rossmann-like Domain"/>
    <property type="match status" value="1"/>
</dbReference>
<organism evidence="3 4">
    <name type="scientific">Chitinophaga defluvii</name>
    <dbReference type="NCBI Taxonomy" id="3163343"/>
    <lineage>
        <taxon>Bacteria</taxon>
        <taxon>Pseudomonadati</taxon>
        <taxon>Bacteroidota</taxon>
        <taxon>Chitinophagia</taxon>
        <taxon>Chitinophagales</taxon>
        <taxon>Chitinophagaceae</taxon>
        <taxon>Chitinophaga</taxon>
    </lineage>
</organism>
<dbReference type="Proteomes" id="UP001549749">
    <property type="component" value="Unassembled WGS sequence"/>
</dbReference>
<feature type="domain" description="NAD-dependent epimerase/dehydratase" evidence="2">
    <location>
        <begin position="5"/>
        <end position="209"/>
    </location>
</feature>
<evidence type="ECO:0000256" key="1">
    <source>
        <dbReference type="ARBA" id="ARBA00007637"/>
    </source>
</evidence>
<comment type="caution">
    <text evidence="3">The sequence shown here is derived from an EMBL/GenBank/DDBJ whole genome shotgun (WGS) entry which is preliminary data.</text>
</comment>
<keyword evidence="4" id="KW-1185">Reference proteome</keyword>
<dbReference type="PANTHER" id="PTHR43000">
    <property type="entry name" value="DTDP-D-GLUCOSE 4,6-DEHYDRATASE-RELATED"/>
    <property type="match status" value="1"/>
</dbReference>
<evidence type="ECO:0000313" key="4">
    <source>
        <dbReference type="Proteomes" id="UP001549749"/>
    </source>
</evidence>
<proteinExistence type="inferred from homology"/>
<dbReference type="Pfam" id="PF01370">
    <property type="entry name" value="Epimerase"/>
    <property type="match status" value="1"/>
</dbReference>
<evidence type="ECO:0000313" key="3">
    <source>
        <dbReference type="EMBL" id="MET6996598.1"/>
    </source>
</evidence>
<dbReference type="InterPro" id="IPR036291">
    <property type="entry name" value="NAD(P)-bd_dom_sf"/>
</dbReference>
<protein>
    <submittedName>
        <fullName evidence="3">NAD-dependent epimerase/dehydratase family protein</fullName>
    </submittedName>
</protein>
<dbReference type="InterPro" id="IPR001509">
    <property type="entry name" value="Epimerase_deHydtase"/>
</dbReference>
<gene>
    <name evidence="3" type="ORF">ABR189_04435</name>
</gene>
<sequence length="306" mass="33244">MKDDVLLTGASGFLGNQIIKTLSNKYNFFTIGRQTEELVGRHLRFNISEGVTNKLPKVRYVIHCAGKAHSVPRSVKESKVFFEVNLQGTINFCQSLIESNTTPDALIFISTVAVYGKDAGVMITEDDALDAISPYAKSKAMAETYLQNWANENGVRLGILRLPLIAGPNPPGNLGAMIRGIRSGRYLSIGKADARKSIVWASDVAEIIPNVAKIGGIYNLTDGEHPSFKELEHAIATILGKNDPLSVPLPIAKVLGYAGDLIGSKFPVNSDKLKKIISTLTFNDAKARAMLNWNPCGVIDKIHLIV</sequence>
<comment type="similarity">
    <text evidence="1">Belongs to the NAD(P)-dependent epimerase/dehydratase family.</text>
</comment>
<dbReference type="SUPFAM" id="SSF51735">
    <property type="entry name" value="NAD(P)-binding Rossmann-fold domains"/>
    <property type="match status" value="1"/>
</dbReference>
<evidence type="ECO:0000259" key="2">
    <source>
        <dbReference type="Pfam" id="PF01370"/>
    </source>
</evidence>
<name>A0ABV2T0P4_9BACT</name>
<dbReference type="EMBL" id="JBEXAC010000001">
    <property type="protein sequence ID" value="MET6996598.1"/>
    <property type="molecule type" value="Genomic_DNA"/>
</dbReference>